<dbReference type="SUPFAM" id="SSF140931">
    <property type="entry name" value="Fic-like"/>
    <property type="match status" value="1"/>
</dbReference>
<dbReference type="Gene3D" id="1.10.3290.10">
    <property type="entry name" value="Fido-like domain"/>
    <property type="match status" value="1"/>
</dbReference>
<dbReference type="OrthoDB" id="439046at2759"/>
<name>A0A8K0XKG0_9AGAR</name>
<reference evidence="4" key="1">
    <citation type="journal article" date="2021" name="New Phytol.">
        <title>Evolutionary innovations through gain and loss of genes in the ectomycorrhizal Boletales.</title>
        <authorList>
            <person name="Wu G."/>
            <person name="Miyauchi S."/>
            <person name="Morin E."/>
            <person name="Kuo A."/>
            <person name="Drula E."/>
            <person name="Varga T."/>
            <person name="Kohler A."/>
            <person name="Feng B."/>
            <person name="Cao Y."/>
            <person name="Lipzen A."/>
            <person name="Daum C."/>
            <person name="Hundley H."/>
            <person name="Pangilinan J."/>
            <person name="Johnson J."/>
            <person name="Barry K."/>
            <person name="LaButti K."/>
            <person name="Ng V."/>
            <person name="Ahrendt S."/>
            <person name="Min B."/>
            <person name="Choi I.G."/>
            <person name="Park H."/>
            <person name="Plett J.M."/>
            <person name="Magnuson J."/>
            <person name="Spatafora J.W."/>
            <person name="Nagy L.G."/>
            <person name="Henrissat B."/>
            <person name="Grigoriev I.V."/>
            <person name="Yang Z.L."/>
            <person name="Xu J."/>
            <person name="Martin F.M."/>
        </authorList>
    </citation>
    <scope>NUCLEOTIDE SEQUENCE</scope>
    <source>
        <strain evidence="4">KKN 215</strain>
    </source>
</reference>
<accession>A0A8K0XKG0</accession>
<evidence type="ECO:0000259" key="3">
    <source>
        <dbReference type="PROSITE" id="PS51459"/>
    </source>
</evidence>
<dbReference type="AlphaFoldDB" id="A0A8K0XKG0"/>
<proteinExistence type="predicted"/>
<dbReference type="PANTHER" id="PTHR13504:SF38">
    <property type="entry name" value="FIDO DOMAIN-CONTAINING PROTEIN"/>
    <property type="match status" value="1"/>
</dbReference>
<evidence type="ECO:0000256" key="2">
    <source>
        <dbReference type="PIRSR" id="PIRSR640198-2"/>
    </source>
</evidence>
<protein>
    <submittedName>
        <fullName evidence="4">Fido domain-containing protein</fullName>
    </submittedName>
</protein>
<dbReference type="GO" id="GO:0005524">
    <property type="term" value="F:ATP binding"/>
    <property type="evidence" value="ECO:0007669"/>
    <property type="project" value="UniProtKB-KW"/>
</dbReference>
<evidence type="ECO:0000313" key="5">
    <source>
        <dbReference type="Proteomes" id="UP000813824"/>
    </source>
</evidence>
<dbReference type="Proteomes" id="UP000813824">
    <property type="component" value="Unassembled WGS sequence"/>
</dbReference>
<feature type="active site" evidence="1">
    <location>
        <position position="370"/>
    </location>
</feature>
<sequence>MPPLTTLFTNDKRTNWLALPSDVWPFPSKSAIPDEDDLRALYMSIYRVSLDDGPAVARSARLWESLLEKYPKVPFLLITVADMRWKLGAQIAALELYKKLEEVLSLPALEKWLAHYKRQHAIPVTVYKNNHDKFYDPRQLWRSTMENDPLNMALSVKYPDQEAVERLRTQPALQHIPDLADKYRNFMCIHSNAIETTVTLTGAAVTRLVNVGFYDERSAIEDDEVILECSDVTNGADALLLLRDTHQALRDAQAFSTSPVIKLTMDTLCELHKTLMTSSQIGFRGYTDDENGPTLKLNYTHIGRIREGFKMNVTAGSSLVKFKGIQFCPYDSVTKELMWFCGQFNVLLSRPNVDPFAACAWIHHVFVTIHPFQDGNGRLARIIGSIPLLRAGLPPLSIPNTHKLNYLDALNRIRADRHSETSYLHLMQTMFQGMDSSFTLLGACLP</sequence>
<dbReference type="InterPro" id="IPR040198">
    <property type="entry name" value="Fido_containing"/>
</dbReference>
<dbReference type="Pfam" id="PF02661">
    <property type="entry name" value="Fic"/>
    <property type="match status" value="1"/>
</dbReference>
<keyword evidence="2" id="KW-0547">Nucleotide-binding</keyword>
<evidence type="ECO:0000313" key="4">
    <source>
        <dbReference type="EMBL" id="KAH8082454.1"/>
    </source>
</evidence>
<dbReference type="EMBL" id="JAEVFJ010000050">
    <property type="protein sequence ID" value="KAH8082454.1"/>
    <property type="molecule type" value="Genomic_DNA"/>
</dbReference>
<dbReference type="InterPro" id="IPR003812">
    <property type="entry name" value="Fido"/>
</dbReference>
<feature type="binding site" evidence="2">
    <location>
        <begin position="374"/>
        <end position="381"/>
    </location>
    <ligand>
        <name>ATP</name>
        <dbReference type="ChEBI" id="CHEBI:30616"/>
    </ligand>
</feature>
<feature type="domain" description="Fido" evidence="3">
    <location>
        <begin position="263"/>
        <end position="429"/>
    </location>
</feature>
<keyword evidence="5" id="KW-1185">Reference proteome</keyword>
<organism evidence="4 5">
    <name type="scientific">Cristinia sonorae</name>
    <dbReference type="NCBI Taxonomy" id="1940300"/>
    <lineage>
        <taxon>Eukaryota</taxon>
        <taxon>Fungi</taxon>
        <taxon>Dikarya</taxon>
        <taxon>Basidiomycota</taxon>
        <taxon>Agaricomycotina</taxon>
        <taxon>Agaricomycetes</taxon>
        <taxon>Agaricomycetidae</taxon>
        <taxon>Agaricales</taxon>
        <taxon>Pleurotineae</taxon>
        <taxon>Stephanosporaceae</taxon>
        <taxon>Cristinia</taxon>
    </lineage>
</organism>
<dbReference type="PANTHER" id="PTHR13504">
    <property type="entry name" value="FIDO DOMAIN-CONTAINING PROTEIN DDB_G0283145"/>
    <property type="match status" value="1"/>
</dbReference>
<evidence type="ECO:0000256" key="1">
    <source>
        <dbReference type="PIRSR" id="PIRSR640198-1"/>
    </source>
</evidence>
<comment type="caution">
    <text evidence="4">The sequence shown here is derived from an EMBL/GenBank/DDBJ whole genome shotgun (WGS) entry which is preliminary data.</text>
</comment>
<gene>
    <name evidence="4" type="ORF">BXZ70DRAFT_959209</name>
</gene>
<dbReference type="InterPro" id="IPR036597">
    <property type="entry name" value="Fido-like_dom_sf"/>
</dbReference>
<keyword evidence="2" id="KW-0067">ATP-binding</keyword>
<dbReference type="PROSITE" id="PS51459">
    <property type="entry name" value="FIDO"/>
    <property type="match status" value="1"/>
</dbReference>